<protein>
    <submittedName>
        <fullName evidence="1">Uncharacterized protein</fullName>
    </submittedName>
</protein>
<comment type="caution">
    <text evidence="1">The sequence shown here is derived from an EMBL/GenBank/DDBJ whole genome shotgun (WGS) entry which is preliminary data.</text>
</comment>
<evidence type="ECO:0000313" key="2">
    <source>
        <dbReference type="Proteomes" id="UP001174677"/>
    </source>
</evidence>
<evidence type="ECO:0000313" key="1">
    <source>
        <dbReference type="EMBL" id="KAJ9159426.1"/>
    </source>
</evidence>
<dbReference type="Proteomes" id="UP001174677">
    <property type="component" value="Chromosome 14"/>
</dbReference>
<gene>
    <name evidence="1" type="ORF">P3X46_024934</name>
</gene>
<proteinExistence type="predicted"/>
<name>A0ABQ9L5I7_HEVBR</name>
<accession>A0ABQ9L5I7</accession>
<reference evidence="1" key="1">
    <citation type="journal article" date="2023" name="Plant Biotechnol. J.">
        <title>Chromosome-level wild Hevea brasiliensis genome provides new tools for genomic-assisted breeding and valuable loci to elevate rubber yield.</title>
        <authorList>
            <person name="Cheng H."/>
            <person name="Song X."/>
            <person name="Hu Y."/>
            <person name="Wu T."/>
            <person name="Yang Q."/>
            <person name="An Z."/>
            <person name="Feng S."/>
            <person name="Deng Z."/>
            <person name="Wu W."/>
            <person name="Zeng X."/>
            <person name="Tu M."/>
            <person name="Wang X."/>
            <person name="Huang H."/>
        </authorList>
    </citation>
    <scope>NUCLEOTIDE SEQUENCE</scope>
    <source>
        <strain evidence="1">MT/VB/25A 57/8</strain>
    </source>
</reference>
<organism evidence="1 2">
    <name type="scientific">Hevea brasiliensis</name>
    <name type="common">Para rubber tree</name>
    <name type="synonym">Siphonia brasiliensis</name>
    <dbReference type="NCBI Taxonomy" id="3981"/>
    <lineage>
        <taxon>Eukaryota</taxon>
        <taxon>Viridiplantae</taxon>
        <taxon>Streptophyta</taxon>
        <taxon>Embryophyta</taxon>
        <taxon>Tracheophyta</taxon>
        <taxon>Spermatophyta</taxon>
        <taxon>Magnoliopsida</taxon>
        <taxon>eudicotyledons</taxon>
        <taxon>Gunneridae</taxon>
        <taxon>Pentapetalae</taxon>
        <taxon>rosids</taxon>
        <taxon>fabids</taxon>
        <taxon>Malpighiales</taxon>
        <taxon>Euphorbiaceae</taxon>
        <taxon>Crotonoideae</taxon>
        <taxon>Micrandreae</taxon>
        <taxon>Hevea</taxon>
    </lineage>
</organism>
<dbReference type="EMBL" id="JARPOI010000014">
    <property type="protein sequence ID" value="KAJ9159426.1"/>
    <property type="molecule type" value="Genomic_DNA"/>
</dbReference>
<keyword evidence="2" id="KW-1185">Reference proteome</keyword>
<sequence>MRAQWTAAFRRDSGFIRRPIEAILVALESLFRELSFDTNFEANGGRMSEIWMREISGFSSFFVRSTTIQPLDRRSETTYGLRKRRGIWWYDQTRKCRRRPAASHRARWCRRWLR</sequence>